<name>A0A423I5B4_9PSED</name>
<dbReference type="RefSeq" id="WP_123434219.1">
    <property type="nucleotide sequence ID" value="NZ_MOBK01000006.1"/>
</dbReference>
<evidence type="ECO:0000313" key="3">
    <source>
        <dbReference type="Proteomes" id="UP000285636"/>
    </source>
</evidence>
<gene>
    <name evidence="2" type="ORF">BK660_16195</name>
</gene>
<proteinExistence type="predicted"/>
<accession>A0A423I5B4</accession>
<dbReference type="AlphaFoldDB" id="A0A423I5B4"/>
<reference evidence="2 3" key="1">
    <citation type="submission" date="2016-10" db="EMBL/GenBank/DDBJ databases">
        <title>Comparative genome analysis of multiple Pseudomonas spp. focuses on biocontrol and plant growth promoting traits.</title>
        <authorList>
            <person name="Tao X.-Y."/>
            <person name="Taylor C.G."/>
        </authorList>
    </citation>
    <scope>NUCLEOTIDE SEQUENCE [LARGE SCALE GENOMIC DNA]</scope>
    <source>
        <strain evidence="2 3">38D7</strain>
    </source>
</reference>
<evidence type="ECO:0000313" key="2">
    <source>
        <dbReference type="EMBL" id="RON20594.1"/>
    </source>
</evidence>
<protein>
    <submittedName>
        <fullName evidence="2">Phage tail protein</fullName>
    </submittedName>
</protein>
<evidence type="ECO:0000259" key="1">
    <source>
        <dbReference type="Pfam" id="PF14301"/>
    </source>
</evidence>
<sequence>MDTKTVYQTDHLGIFTGKTVADRSPLEPDVWLIPGGCVEVAPPAVPERKAAFWDGRRWQLVDSYQGLTAYNIQTREPLVIERAGSLPTGYTLEVPGPGQIWGNGHWVDDIPAVIELRYVAQLAAINTACLQEITGGFWSSVLGDRFFYETQLQDQLNLTSMILRGLGGLYPCQDQAGVKAFLEHTSDQLRQIGDEFTDFKLQRLLKANDLKQALAAARSTSDLDALNAVVWESTPV</sequence>
<feature type="domain" description="DUF4376" evidence="1">
    <location>
        <begin position="120"/>
        <end position="220"/>
    </location>
</feature>
<dbReference type="Proteomes" id="UP000285636">
    <property type="component" value="Unassembled WGS sequence"/>
</dbReference>
<dbReference type="EMBL" id="MOBK01000006">
    <property type="protein sequence ID" value="RON20594.1"/>
    <property type="molecule type" value="Genomic_DNA"/>
</dbReference>
<organism evidence="2 3">
    <name type="scientific">Pseudomonas brassicacearum</name>
    <dbReference type="NCBI Taxonomy" id="930166"/>
    <lineage>
        <taxon>Bacteria</taxon>
        <taxon>Pseudomonadati</taxon>
        <taxon>Pseudomonadota</taxon>
        <taxon>Gammaproteobacteria</taxon>
        <taxon>Pseudomonadales</taxon>
        <taxon>Pseudomonadaceae</taxon>
        <taxon>Pseudomonas</taxon>
    </lineage>
</organism>
<dbReference type="Pfam" id="PF14301">
    <property type="entry name" value="DUF4376"/>
    <property type="match status" value="1"/>
</dbReference>
<comment type="caution">
    <text evidence="2">The sequence shown here is derived from an EMBL/GenBank/DDBJ whole genome shotgun (WGS) entry which is preliminary data.</text>
</comment>
<dbReference type="InterPro" id="IPR025484">
    <property type="entry name" value="DUF4376"/>
</dbReference>